<keyword evidence="5" id="KW-0677">Repeat</keyword>
<sequence length="215" mass="24308">MKDSQRTQSSKETRHNKYDCLRFIKKESSSKKAYVAIRSDEEDSTDNEVAHRCLMALQEGEIHFNPIANWVGSNVCNYNSVYCVSTLDNKRIRTVVSIDLNHDDIVGYLSEEVRLLSDLALFHINTNRFCGAVPHKFEHLKRMFELDLSNNRFVDRNEVGQELGFEIHSNVDLQSLSTTKGSDSPPPIPPALPYTFMAPSALSFINPEGGGIQDI</sequence>
<proteinExistence type="predicted"/>
<dbReference type="Gene3D" id="3.80.10.10">
    <property type="entry name" value="Ribonuclease Inhibitor"/>
    <property type="match status" value="1"/>
</dbReference>
<comment type="caution">
    <text evidence="6">The sequence shown here is derived from an EMBL/GenBank/DDBJ whole genome shotgun (WGS) entry which is preliminary data.</text>
</comment>
<reference evidence="6 7" key="1">
    <citation type="journal article" date="2024" name="G3 (Bethesda)">
        <title>Genome assembly of Hibiscus sabdariffa L. provides insights into metabolisms of medicinal natural products.</title>
        <authorList>
            <person name="Kim T."/>
        </authorList>
    </citation>
    <scope>NUCLEOTIDE SEQUENCE [LARGE SCALE GENOMIC DNA]</scope>
    <source>
        <strain evidence="6">TK-2024</strain>
        <tissue evidence="6">Old leaves</tissue>
    </source>
</reference>
<organism evidence="6 7">
    <name type="scientific">Hibiscus sabdariffa</name>
    <name type="common">roselle</name>
    <dbReference type="NCBI Taxonomy" id="183260"/>
    <lineage>
        <taxon>Eukaryota</taxon>
        <taxon>Viridiplantae</taxon>
        <taxon>Streptophyta</taxon>
        <taxon>Embryophyta</taxon>
        <taxon>Tracheophyta</taxon>
        <taxon>Spermatophyta</taxon>
        <taxon>Magnoliopsida</taxon>
        <taxon>eudicotyledons</taxon>
        <taxon>Gunneridae</taxon>
        <taxon>Pentapetalae</taxon>
        <taxon>rosids</taxon>
        <taxon>malvids</taxon>
        <taxon>Malvales</taxon>
        <taxon>Malvaceae</taxon>
        <taxon>Malvoideae</taxon>
        <taxon>Hibiscus</taxon>
    </lineage>
</organism>
<dbReference type="SUPFAM" id="SSF52058">
    <property type="entry name" value="L domain-like"/>
    <property type="match status" value="1"/>
</dbReference>
<evidence type="ECO:0000256" key="3">
    <source>
        <dbReference type="ARBA" id="ARBA00022614"/>
    </source>
</evidence>
<evidence type="ECO:0000313" key="6">
    <source>
        <dbReference type="EMBL" id="KAK8997956.1"/>
    </source>
</evidence>
<dbReference type="InterPro" id="IPR051582">
    <property type="entry name" value="LRR_extensin-like_regulator"/>
</dbReference>
<dbReference type="Proteomes" id="UP001396334">
    <property type="component" value="Unassembled WGS sequence"/>
</dbReference>
<gene>
    <name evidence="6" type="ORF">V6N11_012491</name>
</gene>
<dbReference type="EMBL" id="JBBPBN010000042">
    <property type="protein sequence ID" value="KAK8997956.1"/>
    <property type="molecule type" value="Genomic_DNA"/>
</dbReference>
<keyword evidence="2" id="KW-0964">Secreted</keyword>
<comment type="subcellular location">
    <subcellularLocation>
        <location evidence="1">Secreted</location>
    </subcellularLocation>
</comment>
<dbReference type="PANTHER" id="PTHR32093">
    <property type="entry name" value="LEUCINE-RICH REPEAT EXTENSIN-LIKE PROTEIN 3-RELATED"/>
    <property type="match status" value="1"/>
</dbReference>
<dbReference type="InterPro" id="IPR032675">
    <property type="entry name" value="LRR_dom_sf"/>
</dbReference>
<evidence type="ECO:0008006" key="8">
    <source>
        <dbReference type="Google" id="ProtNLM"/>
    </source>
</evidence>
<accession>A0ABR2QB97</accession>
<evidence type="ECO:0000256" key="5">
    <source>
        <dbReference type="ARBA" id="ARBA00022737"/>
    </source>
</evidence>
<name>A0ABR2QB97_9ROSI</name>
<evidence type="ECO:0000256" key="4">
    <source>
        <dbReference type="ARBA" id="ARBA00022729"/>
    </source>
</evidence>
<keyword evidence="3" id="KW-0433">Leucine-rich repeat</keyword>
<keyword evidence="7" id="KW-1185">Reference proteome</keyword>
<protein>
    <recommendedName>
        <fullName evidence="8">Leucine-rich repeat-containing N-terminal plant-type domain-containing protein</fullName>
    </recommendedName>
</protein>
<keyword evidence="4" id="KW-0732">Signal</keyword>
<dbReference type="PANTHER" id="PTHR32093:SF120">
    <property type="entry name" value="LEUCINE-RICH REPEAT EXTENSIN-LIKE PROTEIN 3-RELATED"/>
    <property type="match status" value="1"/>
</dbReference>
<evidence type="ECO:0000256" key="2">
    <source>
        <dbReference type="ARBA" id="ARBA00022525"/>
    </source>
</evidence>
<evidence type="ECO:0000313" key="7">
    <source>
        <dbReference type="Proteomes" id="UP001396334"/>
    </source>
</evidence>
<evidence type="ECO:0000256" key="1">
    <source>
        <dbReference type="ARBA" id="ARBA00004613"/>
    </source>
</evidence>